<comment type="pathway">
    <text evidence="1">Protein modification; protein ubiquitination.</text>
</comment>
<dbReference type="EC" id="2.3.2.27" evidence="1"/>
<dbReference type="PANTHER" id="PTHR21497:SF39">
    <property type="entry name" value="E3 UBIQUITIN-PROTEIN LIGASE UBR3"/>
    <property type="match status" value="1"/>
</dbReference>
<dbReference type="Proteomes" id="UP000095282">
    <property type="component" value="Unplaced"/>
</dbReference>
<comment type="catalytic activity">
    <reaction evidence="1">
        <text>S-ubiquitinyl-[E2 ubiquitin-conjugating enzyme]-L-cysteine + [acceptor protein]-L-lysine = [E2 ubiquitin-conjugating enzyme]-L-cysteine + N(6)-ubiquitinyl-[acceptor protein]-L-lysine.</text>
        <dbReference type="EC" id="2.3.2.27"/>
    </reaction>
</comment>
<dbReference type="UniPathway" id="UPA00143"/>
<keyword evidence="1" id="KW-0479">Metal-binding</keyword>
<dbReference type="InterPro" id="IPR039164">
    <property type="entry name" value="UBR1-like"/>
</dbReference>
<dbReference type="GO" id="GO:0016567">
    <property type="term" value="P:protein ubiquitination"/>
    <property type="evidence" value="ECO:0007669"/>
    <property type="project" value="UniProtKB-UniRule"/>
</dbReference>
<dbReference type="GO" id="GO:0008270">
    <property type="term" value="F:zinc ion binding"/>
    <property type="evidence" value="ECO:0007669"/>
    <property type="project" value="UniProtKB-UniRule"/>
</dbReference>
<evidence type="ECO:0000313" key="4">
    <source>
        <dbReference type="WBParaSite" id="Csp11.Scaffold492.g2123.t1"/>
    </source>
</evidence>
<evidence type="ECO:0000313" key="3">
    <source>
        <dbReference type="Proteomes" id="UP000095282"/>
    </source>
</evidence>
<dbReference type="GO" id="GO:0005737">
    <property type="term" value="C:cytoplasm"/>
    <property type="evidence" value="ECO:0007669"/>
    <property type="project" value="TreeGrafter"/>
</dbReference>
<dbReference type="WBParaSite" id="Csp11.Scaffold492.g2123.t1">
    <property type="protein sequence ID" value="Csp11.Scaffold492.g2123.t1"/>
    <property type="gene ID" value="Csp11.Scaffold492.g2123"/>
</dbReference>
<dbReference type="AlphaFoldDB" id="A0A1I7T3Q9"/>
<dbReference type="InterPro" id="IPR044046">
    <property type="entry name" value="E3_ligase_UBR-like_C"/>
</dbReference>
<dbReference type="GO" id="GO:0061630">
    <property type="term" value="F:ubiquitin protein ligase activity"/>
    <property type="evidence" value="ECO:0007669"/>
    <property type="project" value="UniProtKB-UniRule"/>
</dbReference>
<keyword evidence="1" id="KW-0863">Zinc-finger</keyword>
<evidence type="ECO:0000256" key="1">
    <source>
        <dbReference type="RuleBase" id="RU366018"/>
    </source>
</evidence>
<dbReference type="Pfam" id="PF18995">
    <property type="entry name" value="PRT6_C"/>
    <property type="match status" value="1"/>
</dbReference>
<dbReference type="STRING" id="1561998.A0A1I7T3Q9"/>
<keyword evidence="1" id="KW-0862">Zinc</keyword>
<accession>A0A1I7T3Q9</accession>
<dbReference type="PANTHER" id="PTHR21497">
    <property type="entry name" value="UBIQUITIN LIGASE E3 ALPHA-RELATED"/>
    <property type="match status" value="1"/>
</dbReference>
<evidence type="ECO:0000259" key="2">
    <source>
        <dbReference type="Pfam" id="PF18995"/>
    </source>
</evidence>
<name>A0A1I7T3Q9_9PELO</name>
<organism evidence="3 4">
    <name type="scientific">Caenorhabditis tropicalis</name>
    <dbReference type="NCBI Taxonomy" id="1561998"/>
    <lineage>
        <taxon>Eukaryota</taxon>
        <taxon>Metazoa</taxon>
        <taxon>Ecdysozoa</taxon>
        <taxon>Nematoda</taxon>
        <taxon>Chromadorea</taxon>
        <taxon>Rhabditida</taxon>
        <taxon>Rhabditina</taxon>
        <taxon>Rhabditomorpha</taxon>
        <taxon>Rhabditoidea</taxon>
        <taxon>Rhabditidae</taxon>
        <taxon>Peloderinae</taxon>
        <taxon>Caenorhabditis</taxon>
    </lineage>
</organism>
<keyword evidence="1" id="KW-0808">Transferase</keyword>
<comment type="function">
    <text evidence="1">Ubiquitin ligase protein which is a component of the N-end rule pathway. Recognizes and binds to proteins bearing specific N-terminal residues that are destabilizing according to the N-end rule, leading to their ubiquitination and subsequent degradation.</text>
</comment>
<protein>
    <recommendedName>
        <fullName evidence="1">E3 ubiquitin-protein ligase</fullName>
        <ecNumber evidence="1">2.3.2.27</ecNumber>
    </recommendedName>
</protein>
<keyword evidence="1" id="KW-0833">Ubl conjugation pathway</keyword>
<keyword evidence="3" id="KW-1185">Reference proteome</keyword>
<dbReference type="GO" id="GO:0071596">
    <property type="term" value="P:ubiquitin-dependent protein catabolic process via the N-end rule pathway"/>
    <property type="evidence" value="ECO:0007669"/>
    <property type="project" value="UniProtKB-UniRule"/>
</dbReference>
<reference evidence="4" key="1">
    <citation type="submission" date="2016-11" db="UniProtKB">
        <authorList>
            <consortium name="WormBaseParasite"/>
        </authorList>
    </citation>
    <scope>IDENTIFICATION</scope>
</reference>
<feature type="domain" description="E3 ubiquitin-protein ligase UBR-like C-terminal" evidence="2">
    <location>
        <begin position="35"/>
        <end position="181"/>
    </location>
</feature>
<dbReference type="GO" id="GO:0000151">
    <property type="term" value="C:ubiquitin ligase complex"/>
    <property type="evidence" value="ECO:0007669"/>
    <property type="project" value="TreeGrafter"/>
</dbReference>
<sequence length="213" mass="25296">MAKGDDKKWNSEWDSGDGSVFWQKEWRLYLTKLQPCISHPLAWKPRKILRPPKKFEDLFSRYFHRDCLSCSKSPSMPIICLFCGELLCLDECCNTTRYRDSERTMKYTVSEIEAHSEACSSSAGLFISITSSMIIVSRANKAAIWGTVYLDSHKEEDRNLKRGKPLYMCETRLKWLEYDWAEQEWQRVYAWFNMQHQTSFINTIRECHLHHHH</sequence>
<dbReference type="eggNOG" id="KOG1139">
    <property type="taxonomic scope" value="Eukaryota"/>
</dbReference>
<comment type="similarity">
    <text evidence="1">Belongs to the E3 ubiquitin-protein ligase UBR1-like family.</text>
</comment>
<proteinExistence type="inferred from homology"/>